<name>W4FDU1_APHAT</name>
<proteinExistence type="predicted"/>
<reference evidence="3" key="1">
    <citation type="submission" date="2013-12" db="EMBL/GenBank/DDBJ databases">
        <title>The Genome Sequence of Aphanomyces astaci APO3.</title>
        <authorList>
            <consortium name="The Broad Institute Genomics Platform"/>
            <person name="Russ C."/>
            <person name="Tyler B."/>
            <person name="van West P."/>
            <person name="Dieguez-Uribeondo J."/>
            <person name="Young S.K."/>
            <person name="Zeng Q."/>
            <person name="Gargeya S."/>
            <person name="Fitzgerald M."/>
            <person name="Abouelleil A."/>
            <person name="Alvarado L."/>
            <person name="Chapman S.B."/>
            <person name="Gainer-Dewar J."/>
            <person name="Goldberg J."/>
            <person name="Griggs A."/>
            <person name="Gujja S."/>
            <person name="Hansen M."/>
            <person name="Howarth C."/>
            <person name="Imamovic A."/>
            <person name="Ireland A."/>
            <person name="Larimer J."/>
            <person name="McCowan C."/>
            <person name="Murphy C."/>
            <person name="Pearson M."/>
            <person name="Poon T.W."/>
            <person name="Priest M."/>
            <person name="Roberts A."/>
            <person name="Saif S."/>
            <person name="Shea T."/>
            <person name="Sykes S."/>
            <person name="Wortman J."/>
            <person name="Nusbaum C."/>
            <person name="Birren B."/>
        </authorList>
    </citation>
    <scope>NUCLEOTIDE SEQUENCE [LARGE SCALE GENOMIC DNA]</scope>
    <source>
        <strain evidence="3">APO3</strain>
    </source>
</reference>
<dbReference type="VEuPathDB" id="FungiDB:H257_17708"/>
<gene>
    <name evidence="3" type="ORF">H257_17708</name>
</gene>
<dbReference type="AlphaFoldDB" id="W4FDU1"/>
<keyword evidence="1" id="KW-0843">Virulence</keyword>
<evidence type="ECO:0000256" key="1">
    <source>
        <dbReference type="ARBA" id="ARBA00023026"/>
    </source>
</evidence>
<dbReference type="GeneID" id="20819704"/>
<dbReference type="SUPFAM" id="SSF50494">
    <property type="entry name" value="Trypsin-like serine proteases"/>
    <property type="match status" value="1"/>
</dbReference>
<feature type="chain" id="PRO_5004841568" description="Peptidase S1 domain-containing protein" evidence="2">
    <location>
        <begin position="19"/>
        <end position="162"/>
    </location>
</feature>
<dbReference type="RefSeq" id="XP_009844896.1">
    <property type="nucleotide sequence ID" value="XM_009846594.1"/>
</dbReference>
<dbReference type="Gene3D" id="2.40.10.10">
    <property type="entry name" value="Trypsin-like serine proteases"/>
    <property type="match status" value="1"/>
</dbReference>
<feature type="signal peptide" evidence="2">
    <location>
        <begin position="1"/>
        <end position="18"/>
    </location>
</feature>
<dbReference type="OrthoDB" id="10066789at2759"/>
<evidence type="ECO:0008006" key="4">
    <source>
        <dbReference type="Google" id="ProtNLM"/>
    </source>
</evidence>
<evidence type="ECO:0000256" key="2">
    <source>
        <dbReference type="SAM" id="SignalP"/>
    </source>
</evidence>
<dbReference type="InterPro" id="IPR009003">
    <property type="entry name" value="Peptidase_S1_PA"/>
</dbReference>
<dbReference type="EMBL" id="KI913228">
    <property type="protein sequence ID" value="ETV65657.1"/>
    <property type="molecule type" value="Genomic_DNA"/>
</dbReference>
<evidence type="ECO:0000313" key="3">
    <source>
        <dbReference type="EMBL" id="ETV65657.1"/>
    </source>
</evidence>
<protein>
    <recommendedName>
        <fullName evidence="4">Peptidase S1 domain-containing protein</fullName>
    </recommendedName>
</protein>
<accession>W4FDU1</accession>
<dbReference type="InterPro" id="IPR043504">
    <property type="entry name" value="Peptidase_S1_PA_chymotrypsin"/>
</dbReference>
<sequence length="162" mass="17722">MVKAALVPLAVVASAAQAFETKIINGIEAPIGKFLYTTGFHTEDISGAYCVGALIAPKYVLTGATSAHTVHQLYLSSQKTAFKYIDCWHVLKMQPKCLKLAKCEIKDRNATKQPADEADNKDFDLEGRPSGNKLAKRMLKKDELLQKSVAIQAEVAEVFIPI</sequence>
<organism evidence="3">
    <name type="scientific">Aphanomyces astaci</name>
    <name type="common">Crayfish plague agent</name>
    <dbReference type="NCBI Taxonomy" id="112090"/>
    <lineage>
        <taxon>Eukaryota</taxon>
        <taxon>Sar</taxon>
        <taxon>Stramenopiles</taxon>
        <taxon>Oomycota</taxon>
        <taxon>Saprolegniomycetes</taxon>
        <taxon>Saprolegniales</taxon>
        <taxon>Verrucalvaceae</taxon>
        <taxon>Aphanomyces</taxon>
    </lineage>
</organism>
<keyword evidence="2" id="KW-0732">Signal</keyword>